<feature type="domain" description="Acyl-CoA dehydrogenase/oxidase C-terminal" evidence="6">
    <location>
        <begin position="210"/>
        <end position="344"/>
    </location>
</feature>
<evidence type="ECO:0000313" key="8">
    <source>
        <dbReference type="EMBL" id="GER99648.1"/>
    </source>
</evidence>
<dbReference type="InterPro" id="IPR013786">
    <property type="entry name" value="AcylCoA_DH/ox_N"/>
</dbReference>
<sequence length="362" mass="37174">MTLLYTEIEEQLRAAVRDLLTDKASPGAADDGELWKALARDIGVAGLLIPEELGGAGASAREAAVVLEELGRAVTPVPYLTSAVLATRALLGVPDAEDLLERLAAGEITAALAVPFGSSPYRSPLSTLGDGAQAVSIAGSAISGQIAAVAGADVADVLVVPVRTGLAIVAADDPGVTVTPVTSLDLTRPIATVEFASAAARFVAVEPGAVRDTLAFGAGLLASEQLGVAEWCLTSTVAYLRERTQFARPVGSFQALKHRLADLWLEIVGARAAARNAADQLAAGWSHSARVAVAVAQAHCGAVAVHAAEECVQLHGGIGMTWEHPAHLYLKRAKTDEIALGTPGDHREALVGLVDLPGPVRA</sequence>
<evidence type="ECO:0000259" key="6">
    <source>
        <dbReference type="Pfam" id="PF00441"/>
    </source>
</evidence>
<dbReference type="GO" id="GO:0003995">
    <property type="term" value="F:acyl-CoA dehydrogenase activity"/>
    <property type="evidence" value="ECO:0007669"/>
    <property type="project" value="TreeGrafter"/>
</dbReference>
<keyword evidence="5" id="KW-0560">Oxidoreductase</keyword>
<name>A0A5M3VTU8_9ACTN</name>
<comment type="cofactor">
    <cofactor evidence="1">
        <name>FAD</name>
        <dbReference type="ChEBI" id="CHEBI:57692"/>
    </cofactor>
</comment>
<dbReference type="Gene3D" id="2.40.110.10">
    <property type="entry name" value="Butyryl-CoA Dehydrogenase, subunit A, domain 2"/>
    <property type="match status" value="1"/>
</dbReference>
<keyword evidence="9" id="KW-1185">Reference proteome</keyword>
<evidence type="ECO:0000256" key="4">
    <source>
        <dbReference type="ARBA" id="ARBA00022827"/>
    </source>
</evidence>
<evidence type="ECO:0000259" key="7">
    <source>
        <dbReference type="Pfam" id="PF02771"/>
    </source>
</evidence>
<dbReference type="Gene3D" id="1.10.540.10">
    <property type="entry name" value="Acyl-CoA dehydrogenase/oxidase, N-terminal domain"/>
    <property type="match status" value="1"/>
</dbReference>
<dbReference type="Pfam" id="PF00441">
    <property type="entry name" value="Acyl-CoA_dh_1"/>
    <property type="match status" value="1"/>
</dbReference>
<dbReference type="GO" id="GO:0050660">
    <property type="term" value="F:flavin adenine dinucleotide binding"/>
    <property type="evidence" value="ECO:0007669"/>
    <property type="project" value="InterPro"/>
</dbReference>
<dbReference type="Proteomes" id="UP000334990">
    <property type="component" value="Unassembled WGS sequence"/>
</dbReference>
<evidence type="ECO:0000256" key="1">
    <source>
        <dbReference type="ARBA" id="ARBA00001974"/>
    </source>
</evidence>
<comment type="caution">
    <text evidence="8">The sequence shown here is derived from an EMBL/GenBank/DDBJ whole genome shotgun (WGS) entry which is preliminary data.</text>
</comment>
<keyword evidence="3" id="KW-0285">Flavoprotein</keyword>
<dbReference type="Gene3D" id="1.20.140.10">
    <property type="entry name" value="Butyryl-CoA Dehydrogenase, subunit A, domain 3"/>
    <property type="match status" value="1"/>
</dbReference>
<dbReference type="AlphaFoldDB" id="A0A5M3VTU8"/>
<dbReference type="InterPro" id="IPR037069">
    <property type="entry name" value="AcylCoA_DH/ox_N_sf"/>
</dbReference>
<dbReference type="EMBL" id="BLAD01000041">
    <property type="protein sequence ID" value="GER99648.1"/>
    <property type="molecule type" value="Genomic_DNA"/>
</dbReference>
<dbReference type="Pfam" id="PF02771">
    <property type="entry name" value="Acyl-CoA_dh_N"/>
    <property type="match status" value="1"/>
</dbReference>
<evidence type="ECO:0000313" key="9">
    <source>
        <dbReference type="Proteomes" id="UP000334990"/>
    </source>
</evidence>
<dbReference type="PANTHER" id="PTHR43884">
    <property type="entry name" value="ACYL-COA DEHYDROGENASE"/>
    <property type="match status" value="1"/>
</dbReference>
<dbReference type="InterPro" id="IPR036250">
    <property type="entry name" value="AcylCo_DH-like_C"/>
</dbReference>
<reference evidence="8 9" key="1">
    <citation type="submission" date="2019-10" db="EMBL/GenBank/DDBJ databases">
        <title>Whole genome shotgun sequence of Acrocarpospora corrugata NBRC 13972.</title>
        <authorList>
            <person name="Ichikawa N."/>
            <person name="Kimura A."/>
            <person name="Kitahashi Y."/>
            <person name="Komaki H."/>
            <person name="Oguchi A."/>
        </authorList>
    </citation>
    <scope>NUCLEOTIDE SEQUENCE [LARGE SCALE GENOMIC DNA]</scope>
    <source>
        <strain evidence="8 9">NBRC 13972</strain>
    </source>
</reference>
<feature type="domain" description="Acyl-CoA dehydrogenase/oxidase N-terminal" evidence="7">
    <location>
        <begin position="6"/>
        <end position="83"/>
    </location>
</feature>
<evidence type="ECO:0000256" key="5">
    <source>
        <dbReference type="ARBA" id="ARBA00023002"/>
    </source>
</evidence>
<dbReference type="InterPro" id="IPR009100">
    <property type="entry name" value="AcylCoA_DH/oxidase_NM_dom_sf"/>
</dbReference>
<dbReference type="InterPro" id="IPR046373">
    <property type="entry name" value="Acyl-CoA_Oxase/DH_mid-dom_sf"/>
</dbReference>
<gene>
    <name evidence="8" type="ORF">Acor_17120</name>
</gene>
<dbReference type="SUPFAM" id="SSF56645">
    <property type="entry name" value="Acyl-CoA dehydrogenase NM domain-like"/>
    <property type="match status" value="1"/>
</dbReference>
<protein>
    <submittedName>
        <fullName evidence="8">Acyl-CoA dehydrogenase</fullName>
    </submittedName>
</protein>
<evidence type="ECO:0000256" key="3">
    <source>
        <dbReference type="ARBA" id="ARBA00022630"/>
    </source>
</evidence>
<dbReference type="RefSeq" id="WP_155336038.1">
    <property type="nucleotide sequence ID" value="NZ_BAAABN010000020.1"/>
</dbReference>
<accession>A0A5M3VTU8</accession>
<comment type="similarity">
    <text evidence="2">Belongs to the acyl-CoA dehydrogenase family.</text>
</comment>
<dbReference type="OrthoDB" id="4607453at2"/>
<organism evidence="8 9">
    <name type="scientific">Acrocarpospora corrugata</name>
    <dbReference type="NCBI Taxonomy" id="35763"/>
    <lineage>
        <taxon>Bacteria</taxon>
        <taxon>Bacillati</taxon>
        <taxon>Actinomycetota</taxon>
        <taxon>Actinomycetes</taxon>
        <taxon>Streptosporangiales</taxon>
        <taxon>Streptosporangiaceae</taxon>
        <taxon>Acrocarpospora</taxon>
    </lineage>
</organism>
<dbReference type="InterPro" id="IPR009075">
    <property type="entry name" value="AcylCo_DH/oxidase_C"/>
</dbReference>
<dbReference type="PANTHER" id="PTHR43884:SF20">
    <property type="entry name" value="ACYL-COA DEHYDROGENASE FADE28"/>
    <property type="match status" value="1"/>
</dbReference>
<dbReference type="SUPFAM" id="SSF47203">
    <property type="entry name" value="Acyl-CoA dehydrogenase C-terminal domain-like"/>
    <property type="match status" value="1"/>
</dbReference>
<proteinExistence type="inferred from homology"/>
<evidence type="ECO:0000256" key="2">
    <source>
        <dbReference type="ARBA" id="ARBA00009347"/>
    </source>
</evidence>
<keyword evidence="4" id="KW-0274">FAD</keyword>